<accession>A0A4Y7RKE8</accession>
<feature type="compositionally biased region" description="Polar residues" evidence="1">
    <location>
        <begin position="67"/>
        <end position="78"/>
    </location>
</feature>
<comment type="caution">
    <text evidence="2">The sequence shown here is derived from an EMBL/GenBank/DDBJ whole genome shotgun (WGS) entry which is preliminary data.</text>
</comment>
<sequence>MRRNWLELGHSSDIYVANPEAVSESSDPLAQKLGVEVGSEGSFGGGRTTVIHPNGPRGRSVGYRPTKYSSYGSNSQPRRAQVVLPASRQDMRRQHTLIQHATKSSRFGEVPILMRRNRRGCP</sequence>
<dbReference type="AlphaFoldDB" id="A0A4Y7RKE8"/>
<dbReference type="Proteomes" id="UP000298030">
    <property type="component" value="Unassembled WGS sequence"/>
</dbReference>
<evidence type="ECO:0000313" key="2">
    <source>
        <dbReference type="EMBL" id="TEB09478.1"/>
    </source>
</evidence>
<feature type="region of interest" description="Disordered" evidence="1">
    <location>
        <begin position="38"/>
        <end position="79"/>
    </location>
</feature>
<name>A0A4Y7RKE8_COPMI</name>
<reference evidence="2 3" key="1">
    <citation type="journal article" date="2019" name="Nat. Ecol. Evol.">
        <title>Megaphylogeny resolves global patterns of mushroom evolution.</title>
        <authorList>
            <person name="Varga T."/>
            <person name="Krizsan K."/>
            <person name="Foldi C."/>
            <person name="Dima B."/>
            <person name="Sanchez-Garcia M."/>
            <person name="Sanchez-Ramirez S."/>
            <person name="Szollosi G.J."/>
            <person name="Szarkandi J.G."/>
            <person name="Papp V."/>
            <person name="Albert L."/>
            <person name="Andreopoulos W."/>
            <person name="Angelini C."/>
            <person name="Antonin V."/>
            <person name="Barry K.W."/>
            <person name="Bougher N.L."/>
            <person name="Buchanan P."/>
            <person name="Buyck B."/>
            <person name="Bense V."/>
            <person name="Catcheside P."/>
            <person name="Chovatia M."/>
            <person name="Cooper J."/>
            <person name="Damon W."/>
            <person name="Desjardin D."/>
            <person name="Finy P."/>
            <person name="Geml J."/>
            <person name="Haridas S."/>
            <person name="Hughes K."/>
            <person name="Justo A."/>
            <person name="Karasinski D."/>
            <person name="Kautmanova I."/>
            <person name="Kiss B."/>
            <person name="Kocsube S."/>
            <person name="Kotiranta H."/>
            <person name="LaButti K.M."/>
            <person name="Lechner B.E."/>
            <person name="Liimatainen K."/>
            <person name="Lipzen A."/>
            <person name="Lukacs Z."/>
            <person name="Mihaltcheva S."/>
            <person name="Morgado L.N."/>
            <person name="Niskanen T."/>
            <person name="Noordeloos M.E."/>
            <person name="Ohm R.A."/>
            <person name="Ortiz-Santana B."/>
            <person name="Ovrebo C."/>
            <person name="Racz N."/>
            <person name="Riley R."/>
            <person name="Savchenko A."/>
            <person name="Shiryaev A."/>
            <person name="Soop K."/>
            <person name="Spirin V."/>
            <person name="Szebenyi C."/>
            <person name="Tomsovsky M."/>
            <person name="Tulloss R.E."/>
            <person name="Uehling J."/>
            <person name="Grigoriev I.V."/>
            <person name="Vagvolgyi C."/>
            <person name="Papp T."/>
            <person name="Martin F.M."/>
            <person name="Miettinen O."/>
            <person name="Hibbett D.S."/>
            <person name="Nagy L.G."/>
        </authorList>
    </citation>
    <scope>NUCLEOTIDE SEQUENCE [LARGE SCALE GENOMIC DNA]</scope>
    <source>
        <strain evidence="2 3">FP101781</strain>
    </source>
</reference>
<evidence type="ECO:0000313" key="3">
    <source>
        <dbReference type="Proteomes" id="UP000298030"/>
    </source>
</evidence>
<protein>
    <submittedName>
        <fullName evidence="2">Uncharacterized protein</fullName>
    </submittedName>
</protein>
<keyword evidence="3" id="KW-1185">Reference proteome</keyword>
<gene>
    <name evidence="2" type="ORF">FA13DRAFT_1106172</name>
</gene>
<proteinExistence type="predicted"/>
<organism evidence="2 3">
    <name type="scientific">Coprinellus micaceus</name>
    <name type="common">Glistening ink-cap mushroom</name>
    <name type="synonym">Coprinus micaceus</name>
    <dbReference type="NCBI Taxonomy" id="71717"/>
    <lineage>
        <taxon>Eukaryota</taxon>
        <taxon>Fungi</taxon>
        <taxon>Dikarya</taxon>
        <taxon>Basidiomycota</taxon>
        <taxon>Agaricomycotina</taxon>
        <taxon>Agaricomycetes</taxon>
        <taxon>Agaricomycetidae</taxon>
        <taxon>Agaricales</taxon>
        <taxon>Agaricineae</taxon>
        <taxon>Psathyrellaceae</taxon>
        <taxon>Coprinellus</taxon>
    </lineage>
</organism>
<evidence type="ECO:0000256" key="1">
    <source>
        <dbReference type="SAM" id="MobiDB-lite"/>
    </source>
</evidence>
<dbReference type="EMBL" id="QPFP01000503">
    <property type="protein sequence ID" value="TEB09478.1"/>
    <property type="molecule type" value="Genomic_DNA"/>
</dbReference>